<dbReference type="PANTHER" id="PTHR43060">
    <property type="entry name" value="3-HYDROXYISOBUTYRATE DEHYDROGENASE-LIKE 1, MITOCHONDRIAL-RELATED"/>
    <property type="match status" value="1"/>
</dbReference>
<dbReference type="Pfam" id="PF14833">
    <property type="entry name" value="NAD_binding_11"/>
    <property type="match status" value="1"/>
</dbReference>
<dbReference type="InterPro" id="IPR013328">
    <property type="entry name" value="6PGD_dom2"/>
</dbReference>
<evidence type="ECO:0000256" key="5">
    <source>
        <dbReference type="SAM" id="Phobius"/>
    </source>
</evidence>
<dbReference type="Pfam" id="PF03446">
    <property type="entry name" value="NAD_binding_2"/>
    <property type="match status" value="1"/>
</dbReference>
<evidence type="ECO:0000256" key="4">
    <source>
        <dbReference type="PIRSR" id="PIRSR000103-1"/>
    </source>
</evidence>
<dbReference type="Gene3D" id="3.40.50.720">
    <property type="entry name" value="NAD(P)-binding Rossmann-like Domain"/>
    <property type="match status" value="1"/>
</dbReference>
<dbReference type="InterPro" id="IPR015815">
    <property type="entry name" value="HIBADH-related"/>
</dbReference>
<dbReference type="SUPFAM" id="SSF51735">
    <property type="entry name" value="NAD(P)-binding Rossmann-fold domains"/>
    <property type="match status" value="1"/>
</dbReference>
<feature type="domain" description="6-phosphogluconate dehydrogenase NADP-binding" evidence="6">
    <location>
        <begin position="12"/>
        <end position="169"/>
    </location>
</feature>
<evidence type="ECO:0000259" key="6">
    <source>
        <dbReference type="Pfam" id="PF03446"/>
    </source>
</evidence>
<sequence length="298" mass="31672">MQQLLKEETSMKLGFIGTGVMGAAMAGHLLAGGHELFVYNRTKSKTDALVANGAKWAETPAKVAEQADVIFSMVGYPTDVEEIYFGETGVFSTLTAGKTVVDMTTSTPTLAAKIAVTAKKLGATGLDAPVSGGDVGAKNAALTIMVGGDKAAYDKLLPLFKLMGTSIHLFGEAGKGQHTKMANQIMIAGTMTGMVEMMTYAKAANLPMEDVLKTLSGGGADNWSMENYAPRILAGDYTPGFFAKHFLKDLRIALDEADKMGLDLPATKEAKHLYEVMVDDKKLGNDGTQGLIKLYQEK</sequence>
<dbReference type="GO" id="GO:0016491">
    <property type="term" value="F:oxidoreductase activity"/>
    <property type="evidence" value="ECO:0007669"/>
    <property type="project" value="UniProtKB-KW"/>
</dbReference>
<keyword evidence="3" id="KW-0520">NAD</keyword>
<evidence type="ECO:0000256" key="2">
    <source>
        <dbReference type="ARBA" id="ARBA00023002"/>
    </source>
</evidence>
<feature type="active site" evidence="4">
    <location>
        <position position="180"/>
    </location>
</feature>
<dbReference type="PIRSF" id="PIRSF000103">
    <property type="entry name" value="HIBADH"/>
    <property type="match status" value="1"/>
</dbReference>
<evidence type="ECO:0000313" key="9">
    <source>
        <dbReference type="Proteomes" id="UP000051845"/>
    </source>
</evidence>
<evidence type="ECO:0000256" key="1">
    <source>
        <dbReference type="ARBA" id="ARBA00009080"/>
    </source>
</evidence>
<name>A0A0R2BQ42_SECCO</name>
<comment type="similarity">
    <text evidence="1">Belongs to the HIBADH-related family.</text>
</comment>
<comment type="caution">
    <text evidence="8">The sequence shown here is derived from an EMBL/GenBank/DDBJ whole genome shotgun (WGS) entry which is preliminary data.</text>
</comment>
<proteinExistence type="inferred from homology"/>
<feature type="domain" description="3-hydroxyisobutyrate dehydrogenase-like NAD-binding" evidence="7">
    <location>
        <begin position="174"/>
        <end position="294"/>
    </location>
</feature>
<keyword evidence="2" id="KW-0560">Oxidoreductase</keyword>
<reference evidence="8 9" key="1">
    <citation type="journal article" date="2015" name="Genome Announc.">
        <title>Expanding the biotechnology potential of lactobacilli through comparative genomics of 213 strains and associated genera.</title>
        <authorList>
            <person name="Sun Z."/>
            <person name="Harris H.M."/>
            <person name="McCann A."/>
            <person name="Guo C."/>
            <person name="Argimon S."/>
            <person name="Zhang W."/>
            <person name="Yang X."/>
            <person name="Jeffery I.B."/>
            <person name="Cooney J.C."/>
            <person name="Kagawa T.F."/>
            <person name="Liu W."/>
            <person name="Song Y."/>
            <person name="Salvetti E."/>
            <person name="Wrobel A."/>
            <person name="Rasinkangas P."/>
            <person name="Parkhill J."/>
            <person name="Rea M.C."/>
            <person name="O'Sullivan O."/>
            <person name="Ritari J."/>
            <person name="Douillard F.P."/>
            <person name="Paul Ross R."/>
            <person name="Yang R."/>
            <person name="Briner A.E."/>
            <person name="Felis G.E."/>
            <person name="de Vos W.M."/>
            <person name="Barrangou R."/>
            <person name="Klaenhammer T.R."/>
            <person name="Caufield P.W."/>
            <person name="Cui Y."/>
            <person name="Zhang H."/>
            <person name="O'Toole P.W."/>
        </authorList>
    </citation>
    <scope>NUCLEOTIDE SEQUENCE [LARGE SCALE GENOMIC DNA]</scope>
    <source>
        <strain evidence="8 9">DSM 20515</strain>
    </source>
</reference>
<dbReference type="Gene3D" id="1.10.1040.10">
    <property type="entry name" value="N-(1-d-carboxylethyl)-l-norvaline Dehydrogenase, domain 2"/>
    <property type="match status" value="1"/>
</dbReference>
<dbReference type="InterPro" id="IPR036291">
    <property type="entry name" value="NAD(P)-bd_dom_sf"/>
</dbReference>
<dbReference type="GO" id="GO:0050661">
    <property type="term" value="F:NADP binding"/>
    <property type="evidence" value="ECO:0007669"/>
    <property type="project" value="InterPro"/>
</dbReference>
<dbReference type="InterPro" id="IPR006115">
    <property type="entry name" value="6PGDH_NADP-bd"/>
</dbReference>
<keyword evidence="5" id="KW-1133">Transmembrane helix</keyword>
<dbReference type="STRING" id="33960.TY91_09225"/>
<keyword evidence="5" id="KW-0472">Membrane</keyword>
<accession>A0A0R2BQ42</accession>
<dbReference type="AlphaFoldDB" id="A0A0R2BQ42"/>
<dbReference type="PANTHER" id="PTHR43060:SF15">
    <property type="entry name" value="3-HYDROXYISOBUTYRATE DEHYDROGENASE-LIKE 1, MITOCHONDRIAL-RELATED"/>
    <property type="match status" value="1"/>
</dbReference>
<evidence type="ECO:0000313" key="8">
    <source>
        <dbReference type="EMBL" id="KRM77990.1"/>
    </source>
</evidence>
<dbReference type="PATRIC" id="fig|1423733.4.peg.15"/>
<gene>
    <name evidence="8" type="ORF">FC82_GL000015</name>
</gene>
<dbReference type="Proteomes" id="UP000051845">
    <property type="component" value="Unassembled WGS sequence"/>
</dbReference>
<feature type="transmembrane region" description="Helical" evidence="5">
    <location>
        <begin position="12"/>
        <end position="31"/>
    </location>
</feature>
<dbReference type="EMBL" id="AYYR01000001">
    <property type="protein sequence ID" value="KRM77990.1"/>
    <property type="molecule type" value="Genomic_DNA"/>
</dbReference>
<dbReference type="SUPFAM" id="SSF48179">
    <property type="entry name" value="6-phosphogluconate dehydrogenase C-terminal domain-like"/>
    <property type="match status" value="1"/>
</dbReference>
<dbReference type="RefSeq" id="WP_153021009.1">
    <property type="nucleotide sequence ID" value="NZ_AYYR01000001.1"/>
</dbReference>
<protein>
    <submittedName>
        <fullName evidence="8">3-hydroxyisobutyrate dehydrogenase</fullName>
    </submittedName>
</protein>
<keyword evidence="5" id="KW-0812">Transmembrane</keyword>
<dbReference type="InterPro" id="IPR008927">
    <property type="entry name" value="6-PGluconate_DH-like_C_sf"/>
</dbReference>
<evidence type="ECO:0000256" key="3">
    <source>
        <dbReference type="ARBA" id="ARBA00023027"/>
    </source>
</evidence>
<evidence type="ECO:0000259" key="7">
    <source>
        <dbReference type="Pfam" id="PF14833"/>
    </source>
</evidence>
<dbReference type="GO" id="GO:0051287">
    <property type="term" value="F:NAD binding"/>
    <property type="evidence" value="ECO:0007669"/>
    <property type="project" value="InterPro"/>
</dbReference>
<dbReference type="InterPro" id="IPR029154">
    <property type="entry name" value="HIBADH-like_NADP-bd"/>
</dbReference>
<organism evidence="8 9">
    <name type="scientific">Secundilactobacillus collinoides DSM 20515 = JCM 1123</name>
    <dbReference type="NCBI Taxonomy" id="1423733"/>
    <lineage>
        <taxon>Bacteria</taxon>
        <taxon>Bacillati</taxon>
        <taxon>Bacillota</taxon>
        <taxon>Bacilli</taxon>
        <taxon>Lactobacillales</taxon>
        <taxon>Lactobacillaceae</taxon>
        <taxon>Secundilactobacillus</taxon>
    </lineage>
</organism>